<proteinExistence type="predicted"/>
<protein>
    <recommendedName>
        <fullName evidence="4">DUF4476 domain-containing protein</fullName>
    </recommendedName>
</protein>
<dbReference type="AlphaFoldDB" id="A0A9X1U583"/>
<reference evidence="2" key="1">
    <citation type="submission" date="2021-09" db="EMBL/GenBank/DDBJ databases">
        <title>Genome of Aequorivita sp. strain F64183.</title>
        <authorList>
            <person name="Wang Y."/>
        </authorList>
    </citation>
    <scope>NUCLEOTIDE SEQUENCE</scope>
    <source>
        <strain evidence="2">F64183</strain>
    </source>
</reference>
<feature type="signal peptide" evidence="1">
    <location>
        <begin position="1"/>
        <end position="18"/>
    </location>
</feature>
<feature type="chain" id="PRO_5040734467" description="DUF4476 domain-containing protein" evidence="1">
    <location>
        <begin position="19"/>
        <end position="228"/>
    </location>
</feature>
<dbReference type="RefSeq" id="WP_237607005.1">
    <property type="nucleotide sequence ID" value="NZ_JAIRBB010000002.1"/>
</dbReference>
<organism evidence="2 3">
    <name type="scientific">Aequorivita xiaoshiensis</name>
    <dbReference type="NCBI Taxonomy" id="2874476"/>
    <lineage>
        <taxon>Bacteria</taxon>
        <taxon>Pseudomonadati</taxon>
        <taxon>Bacteroidota</taxon>
        <taxon>Flavobacteriia</taxon>
        <taxon>Flavobacteriales</taxon>
        <taxon>Flavobacteriaceae</taxon>
        <taxon>Aequorivita</taxon>
    </lineage>
</organism>
<name>A0A9X1U583_9FLAO</name>
<keyword evidence="3" id="KW-1185">Reference proteome</keyword>
<evidence type="ECO:0000313" key="2">
    <source>
        <dbReference type="EMBL" id="MCG2430303.1"/>
    </source>
</evidence>
<gene>
    <name evidence="2" type="ORF">K8344_04150</name>
</gene>
<dbReference type="EMBL" id="JAIRBB010000002">
    <property type="protein sequence ID" value="MCG2430303.1"/>
    <property type="molecule type" value="Genomic_DNA"/>
</dbReference>
<comment type="caution">
    <text evidence="2">The sequence shown here is derived from an EMBL/GenBank/DDBJ whole genome shotgun (WGS) entry which is preliminary data.</text>
</comment>
<accession>A0A9X1U583</accession>
<keyword evidence="1" id="KW-0732">Signal</keyword>
<evidence type="ECO:0000256" key="1">
    <source>
        <dbReference type="SAM" id="SignalP"/>
    </source>
</evidence>
<evidence type="ECO:0008006" key="4">
    <source>
        <dbReference type="Google" id="ProtNLM"/>
    </source>
</evidence>
<sequence>MKLPLTILLVFYSIHSFAQIKEFKPSTADSVLKEQTSGIIKLKEILKDSIKTSQSDTLKNSIFEQVNKLEDVFIMSKSKYDAVSLGIIEKEVKPLTQYERQLYTAGDFKPIHLLSLLGGSLQVDPIINAISGRTKRLKKYIKVEKKENNILFLENHYQEFMLNNLNIPKELLGRFLNYLIENDTLQDLINRKDNGALYFFIGDEWFKFKEFQEDILPLLLKEASETEE</sequence>
<evidence type="ECO:0000313" key="3">
    <source>
        <dbReference type="Proteomes" id="UP001139462"/>
    </source>
</evidence>
<dbReference type="Proteomes" id="UP001139462">
    <property type="component" value="Unassembled WGS sequence"/>
</dbReference>